<evidence type="ECO:0000256" key="7">
    <source>
        <dbReference type="SAM" id="Phobius"/>
    </source>
</evidence>
<sequence>MADTQPSENVTPKSPVDEAGLSVDEIQLRAQGHIGELPRQFSAFATLSLAFSLTNSWVGYSAVFPTPLFAGGGPTVVFGLITAMIACSFITAGLAELASAFPSSGGQYHFAFMVAAPENRAAIAFTVGWLSVIAWCLTVASAQIFCAQIIMNLASFYNPEFEGTQWQTYLVYVGLCFIAVAVVIYLPRQIPKAEIVFFSASILGFVVFFITVLARSDTKQSARTVFVEWNNQTGWGDGTAFLLGVGACMYTFLATDGATHVAEEMPNPGKGVPQAMGLTMIIGIITSFLWTMAFMFSSSNLEEVSLSYLPILTVYHQALRSQDGAAFFAIWLFFIYYGATITCFVTAGRLTWAFARDNGLPYSKVIAKTHPTLKVPANATIATAVFCILYGLIYIGSTTAFNSFISLAILGLNITYVIPQAIVVIRGRDKVLPKRAFNLGPIMGPFCNIFSSLWISLYTVLFCFPVFLPVTAQDMNYVSVVLVGVVLLTLVIWWGGKRHTFVGPKIDIHGLEILSAANTGTLRSSSLSAEPVTEKNATGSSAAV</sequence>
<evidence type="ECO:0000313" key="8">
    <source>
        <dbReference type="EMBL" id="KIV88741.1"/>
    </source>
</evidence>
<feature type="transmembrane region" description="Helical" evidence="7">
    <location>
        <begin position="476"/>
        <end position="496"/>
    </location>
</feature>
<evidence type="ECO:0000256" key="1">
    <source>
        <dbReference type="ARBA" id="ARBA00004141"/>
    </source>
</evidence>
<dbReference type="EMBL" id="KN847525">
    <property type="protein sequence ID" value="KIV88741.1"/>
    <property type="molecule type" value="Genomic_DNA"/>
</dbReference>
<dbReference type="OrthoDB" id="2417308at2759"/>
<feature type="transmembrane region" description="Helical" evidence="7">
    <location>
        <begin position="328"/>
        <end position="354"/>
    </location>
</feature>
<gene>
    <name evidence="8" type="ORF">PV10_08393</name>
</gene>
<evidence type="ECO:0008006" key="10">
    <source>
        <dbReference type="Google" id="ProtNLM"/>
    </source>
</evidence>
<dbReference type="STRING" id="212818.A0A0D1XKL4"/>
<feature type="transmembrane region" description="Helical" evidence="7">
    <location>
        <begin position="446"/>
        <end position="470"/>
    </location>
</feature>
<evidence type="ECO:0000256" key="3">
    <source>
        <dbReference type="ARBA" id="ARBA00022692"/>
    </source>
</evidence>
<feature type="transmembrane region" description="Helical" evidence="7">
    <location>
        <begin position="41"/>
        <end position="64"/>
    </location>
</feature>
<dbReference type="PANTHER" id="PTHR45649">
    <property type="entry name" value="AMINO-ACID PERMEASE BAT1"/>
    <property type="match status" value="1"/>
</dbReference>
<feature type="transmembrane region" description="Helical" evidence="7">
    <location>
        <begin position="401"/>
        <end position="425"/>
    </location>
</feature>
<feature type="region of interest" description="Disordered" evidence="6">
    <location>
        <begin position="525"/>
        <end position="544"/>
    </location>
</feature>
<feature type="transmembrane region" description="Helical" evidence="7">
    <location>
        <begin position="375"/>
        <end position="395"/>
    </location>
</feature>
<accession>A0A0D1XKL4</accession>
<comment type="subcellular location">
    <subcellularLocation>
        <location evidence="1">Membrane</location>
        <topology evidence="1">Multi-pass membrane protein</topology>
    </subcellularLocation>
</comment>
<evidence type="ECO:0000256" key="5">
    <source>
        <dbReference type="ARBA" id="ARBA00023136"/>
    </source>
</evidence>
<keyword evidence="9" id="KW-1185">Reference proteome</keyword>
<dbReference type="Gene3D" id="1.20.1740.10">
    <property type="entry name" value="Amino acid/polyamine transporter I"/>
    <property type="match status" value="1"/>
</dbReference>
<evidence type="ECO:0000256" key="4">
    <source>
        <dbReference type="ARBA" id="ARBA00022989"/>
    </source>
</evidence>
<keyword evidence="4 7" id="KW-1133">Transmembrane helix</keyword>
<feature type="transmembrane region" description="Helical" evidence="7">
    <location>
        <begin position="275"/>
        <end position="296"/>
    </location>
</feature>
<feature type="compositionally biased region" description="Polar residues" evidence="6">
    <location>
        <begin position="535"/>
        <end position="544"/>
    </location>
</feature>
<feature type="transmembrane region" description="Helical" evidence="7">
    <location>
        <begin position="122"/>
        <end position="150"/>
    </location>
</feature>
<organism evidence="8 9">
    <name type="scientific">Exophiala mesophila</name>
    <name type="common">Black yeast-like fungus</name>
    <dbReference type="NCBI Taxonomy" id="212818"/>
    <lineage>
        <taxon>Eukaryota</taxon>
        <taxon>Fungi</taxon>
        <taxon>Dikarya</taxon>
        <taxon>Ascomycota</taxon>
        <taxon>Pezizomycotina</taxon>
        <taxon>Eurotiomycetes</taxon>
        <taxon>Chaetothyriomycetidae</taxon>
        <taxon>Chaetothyriales</taxon>
        <taxon>Herpotrichiellaceae</taxon>
        <taxon>Exophiala</taxon>
    </lineage>
</organism>
<keyword evidence="5 7" id="KW-0472">Membrane</keyword>
<dbReference type="Proteomes" id="UP000054302">
    <property type="component" value="Unassembled WGS sequence"/>
</dbReference>
<protein>
    <recommendedName>
        <fullName evidence="10">Amino acid permease/ SLC12A domain-containing protein</fullName>
    </recommendedName>
</protein>
<dbReference type="GO" id="GO:0016020">
    <property type="term" value="C:membrane"/>
    <property type="evidence" value="ECO:0007669"/>
    <property type="project" value="UniProtKB-SubCell"/>
</dbReference>
<dbReference type="Pfam" id="PF13520">
    <property type="entry name" value="AA_permease_2"/>
    <property type="match status" value="1"/>
</dbReference>
<evidence type="ECO:0000313" key="9">
    <source>
        <dbReference type="Proteomes" id="UP000054302"/>
    </source>
</evidence>
<evidence type="ECO:0000256" key="6">
    <source>
        <dbReference type="SAM" id="MobiDB-lite"/>
    </source>
</evidence>
<name>A0A0D1XKL4_EXOME</name>
<dbReference type="GO" id="GO:0022857">
    <property type="term" value="F:transmembrane transporter activity"/>
    <property type="evidence" value="ECO:0007669"/>
    <property type="project" value="InterPro"/>
</dbReference>
<dbReference type="GeneID" id="27326238"/>
<reference evidence="8 9" key="1">
    <citation type="submission" date="2015-01" db="EMBL/GenBank/DDBJ databases">
        <title>The Genome Sequence of Exophiala mesophila CBS40295.</title>
        <authorList>
            <consortium name="The Broad Institute Genomics Platform"/>
            <person name="Cuomo C."/>
            <person name="de Hoog S."/>
            <person name="Gorbushina A."/>
            <person name="Stielow B."/>
            <person name="Teixiera M."/>
            <person name="Abouelleil A."/>
            <person name="Chapman S.B."/>
            <person name="Priest M."/>
            <person name="Young S.K."/>
            <person name="Wortman J."/>
            <person name="Nusbaum C."/>
            <person name="Birren B."/>
        </authorList>
    </citation>
    <scope>NUCLEOTIDE SEQUENCE [LARGE SCALE GENOMIC DNA]</scope>
    <source>
        <strain evidence="8 9">CBS 40295</strain>
    </source>
</reference>
<evidence type="ECO:0000256" key="2">
    <source>
        <dbReference type="ARBA" id="ARBA00022448"/>
    </source>
</evidence>
<dbReference type="AlphaFoldDB" id="A0A0D1XKL4"/>
<dbReference type="PIRSF" id="PIRSF006060">
    <property type="entry name" value="AA_transporter"/>
    <property type="match status" value="1"/>
</dbReference>
<feature type="transmembrane region" description="Helical" evidence="7">
    <location>
        <begin position="234"/>
        <end position="254"/>
    </location>
</feature>
<feature type="transmembrane region" description="Helical" evidence="7">
    <location>
        <begin position="170"/>
        <end position="188"/>
    </location>
</feature>
<feature type="transmembrane region" description="Helical" evidence="7">
    <location>
        <begin position="76"/>
        <end position="101"/>
    </location>
</feature>
<proteinExistence type="predicted"/>
<keyword evidence="3 7" id="KW-0812">Transmembrane</keyword>
<keyword evidence="2" id="KW-0813">Transport</keyword>
<dbReference type="PANTHER" id="PTHR45649:SF11">
    <property type="entry name" value="TRANSPORTER, PUTATIVE (EUROFUNG)-RELATED"/>
    <property type="match status" value="1"/>
</dbReference>
<dbReference type="OMA" id="YVIPQGI"/>
<feature type="transmembrane region" description="Helical" evidence="7">
    <location>
        <begin position="195"/>
        <end position="214"/>
    </location>
</feature>
<dbReference type="InterPro" id="IPR002293">
    <property type="entry name" value="AA/rel_permease1"/>
</dbReference>
<dbReference type="HOGENOM" id="CLU_004495_2_4_1"/>
<dbReference type="VEuPathDB" id="FungiDB:PV10_08393"/>
<dbReference type="RefSeq" id="XP_016220315.1">
    <property type="nucleotide sequence ID" value="XM_016373404.1"/>
</dbReference>